<gene>
    <name evidence="2" type="ORF">niasHS_002354</name>
</gene>
<reference evidence="2 3" key="1">
    <citation type="submission" date="2024-10" db="EMBL/GenBank/DDBJ databases">
        <authorList>
            <person name="Kim D."/>
        </authorList>
    </citation>
    <scope>NUCLEOTIDE SEQUENCE [LARGE SCALE GENOMIC DNA]</scope>
    <source>
        <strain evidence="2">Taebaek</strain>
    </source>
</reference>
<evidence type="ECO:0000313" key="3">
    <source>
        <dbReference type="Proteomes" id="UP001620645"/>
    </source>
</evidence>
<dbReference type="Proteomes" id="UP001620645">
    <property type="component" value="Unassembled WGS sequence"/>
</dbReference>
<proteinExistence type="predicted"/>
<evidence type="ECO:0000256" key="1">
    <source>
        <dbReference type="SAM" id="SignalP"/>
    </source>
</evidence>
<dbReference type="AlphaFoldDB" id="A0ABD2KK09"/>
<dbReference type="EMBL" id="JBICCN010000015">
    <property type="protein sequence ID" value="KAL3103168.1"/>
    <property type="molecule type" value="Genomic_DNA"/>
</dbReference>
<feature type="signal peptide" evidence="1">
    <location>
        <begin position="1"/>
        <end position="33"/>
    </location>
</feature>
<evidence type="ECO:0000313" key="2">
    <source>
        <dbReference type="EMBL" id="KAL3103168.1"/>
    </source>
</evidence>
<feature type="chain" id="PRO_5044758887" evidence="1">
    <location>
        <begin position="34"/>
        <end position="137"/>
    </location>
</feature>
<protein>
    <submittedName>
        <fullName evidence="2">Uncharacterized protein</fullName>
    </submittedName>
</protein>
<accession>A0ABD2KK09</accession>
<comment type="caution">
    <text evidence="2">The sequence shown here is derived from an EMBL/GenBank/DDBJ whole genome shotgun (WGS) entry which is preliminary data.</text>
</comment>
<organism evidence="2 3">
    <name type="scientific">Heterodera schachtii</name>
    <name type="common">Sugarbeet cyst nematode worm</name>
    <name type="synonym">Tylenchus schachtii</name>
    <dbReference type="NCBI Taxonomy" id="97005"/>
    <lineage>
        <taxon>Eukaryota</taxon>
        <taxon>Metazoa</taxon>
        <taxon>Ecdysozoa</taxon>
        <taxon>Nematoda</taxon>
        <taxon>Chromadorea</taxon>
        <taxon>Rhabditida</taxon>
        <taxon>Tylenchina</taxon>
        <taxon>Tylenchomorpha</taxon>
        <taxon>Tylenchoidea</taxon>
        <taxon>Heteroderidae</taxon>
        <taxon>Heteroderinae</taxon>
        <taxon>Heterodera</taxon>
    </lineage>
</organism>
<keyword evidence="1" id="KW-0732">Signal</keyword>
<keyword evidence="3" id="KW-1185">Reference proteome</keyword>
<name>A0ABD2KK09_HETSC</name>
<sequence length="137" mass="15449">MSLRAVGPSVPLPHLAMFSFVFCLFLSASSLNAEPNPSRVDGDLLMRNWLFRPYLEVPAFEQQQQKQRLIAVPAKDEQHLPLILADPLGTEAALWRNRRAPLIRPSTRRLSDQYTPTPCRWKLCASFLGGAAAFAFR</sequence>